<dbReference type="Pfam" id="PF00707">
    <property type="entry name" value="IF3_C"/>
    <property type="match status" value="1"/>
</dbReference>
<dbReference type="GO" id="GO:0043022">
    <property type="term" value="F:ribosome binding"/>
    <property type="evidence" value="ECO:0007669"/>
    <property type="project" value="UniProtKB-ARBA"/>
</dbReference>
<evidence type="ECO:0000256" key="5">
    <source>
        <dbReference type="NCBIfam" id="TIGR00168"/>
    </source>
</evidence>
<dbReference type="InterPro" id="IPR001288">
    <property type="entry name" value="Translation_initiation_fac_3"/>
</dbReference>
<evidence type="ECO:0000259" key="7">
    <source>
        <dbReference type="Pfam" id="PF00707"/>
    </source>
</evidence>
<sequence length="199" mass="22957">MLFFSLYLRADFYVGGVFISSKGKPKKGKGVRVNEEIRGDRLRVIDSDGTQLGILSAEEALAAAEARGLDLVEVAPDADPPVCRIMDYGKYLYTEQKRMQAAKKKQKKIVVKEMKFRPKIDEHDYNFKKNHIIRFLKNGDRVKVTIRFRGRELAHKDKGFEILERLREELEEFGYPEGKPTFDGINMVQVFMPHNSKSK</sequence>
<dbReference type="InterPro" id="IPR019814">
    <property type="entry name" value="Translation_initiation_fac_3_N"/>
</dbReference>
<dbReference type="SUPFAM" id="SSF54364">
    <property type="entry name" value="Translation initiation factor IF3, N-terminal domain"/>
    <property type="match status" value="1"/>
</dbReference>
<dbReference type="InterPro" id="IPR019815">
    <property type="entry name" value="Translation_initiation_fac_3_C"/>
</dbReference>
<evidence type="ECO:0000256" key="1">
    <source>
        <dbReference type="ARBA" id="ARBA00005439"/>
    </source>
</evidence>
<name>A0A7R6PW89_9BACT</name>
<dbReference type="KEGG" id="thyd:TTHT_0116"/>
<dbReference type="GO" id="GO:0005829">
    <property type="term" value="C:cytosol"/>
    <property type="evidence" value="ECO:0007669"/>
    <property type="project" value="TreeGrafter"/>
</dbReference>
<dbReference type="FunFam" id="3.30.110.10:FF:000001">
    <property type="entry name" value="Translation initiation factor IF-3"/>
    <property type="match status" value="1"/>
</dbReference>
<dbReference type="SUPFAM" id="SSF55200">
    <property type="entry name" value="Translation initiation factor IF3, C-terminal domain"/>
    <property type="match status" value="1"/>
</dbReference>
<dbReference type="PANTHER" id="PTHR10938:SF0">
    <property type="entry name" value="TRANSLATION INITIATION FACTOR IF-3, MITOCHONDRIAL"/>
    <property type="match status" value="1"/>
</dbReference>
<dbReference type="AlphaFoldDB" id="A0A7R6PW89"/>
<keyword evidence="3 4" id="KW-0648">Protein biosynthesis</keyword>
<reference evidence="9 10" key="1">
    <citation type="journal article" date="2012" name="Extremophiles">
        <title>Thermotomaculum hydrothermale gen. nov., sp. nov., a novel heterotrophic thermophile within the phylum Acidobacteria from a deep-sea hydrothermal vent chimney in the Southern Okinawa Trough.</title>
        <authorList>
            <person name="Izumi H."/>
            <person name="Nunoura T."/>
            <person name="Miyazaki M."/>
            <person name="Mino S."/>
            <person name="Toki T."/>
            <person name="Takai K."/>
            <person name="Sako Y."/>
            <person name="Sawabe T."/>
            <person name="Nakagawa S."/>
        </authorList>
    </citation>
    <scope>NUCLEOTIDE SEQUENCE [LARGE SCALE GENOMIC DNA]</scope>
    <source>
        <strain evidence="9 10">AC55</strain>
    </source>
</reference>
<dbReference type="Gene3D" id="3.10.20.80">
    <property type="entry name" value="Translation initiation factor 3 (IF-3), N-terminal domain"/>
    <property type="match status" value="1"/>
</dbReference>
<proteinExistence type="inferred from homology"/>
<accession>A0A7R6PW89</accession>
<evidence type="ECO:0000256" key="4">
    <source>
        <dbReference type="HAMAP-Rule" id="MF_00080"/>
    </source>
</evidence>
<comment type="subcellular location">
    <subcellularLocation>
        <location evidence="4 6">Cytoplasm</location>
    </subcellularLocation>
</comment>
<dbReference type="PROSITE" id="PS00938">
    <property type="entry name" value="IF3"/>
    <property type="match status" value="1"/>
</dbReference>
<dbReference type="Pfam" id="PF05198">
    <property type="entry name" value="IF3_N"/>
    <property type="match status" value="1"/>
</dbReference>
<dbReference type="NCBIfam" id="TIGR00168">
    <property type="entry name" value="infC"/>
    <property type="match status" value="1"/>
</dbReference>
<organism evidence="9 10">
    <name type="scientific">Thermotomaculum hydrothermale</name>
    <dbReference type="NCBI Taxonomy" id="981385"/>
    <lineage>
        <taxon>Bacteria</taxon>
        <taxon>Pseudomonadati</taxon>
        <taxon>Acidobacteriota</taxon>
        <taxon>Holophagae</taxon>
        <taxon>Thermotomaculales</taxon>
        <taxon>Thermotomaculaceae</taxon>
        <taxon>Thermotomaculum</taxon>
    </lineage>
</organism>
<dbReference type="EMBL" id="AP017470">
    <property type="protein sequence ID" value="BBB31760.1"/>
    <property type="molecule type" value="Genomic_DNA"/>
</dbReference>
<keyword evidence="2 4" id="KW-0396">Initiation factor</keyword>
<dbReference type="InterPro" id="IPR036787">
    <property type="entry name" value="T_IF-3_N_sf"/>
</dbReference>
<feature type="domain" description="Translation initiation factor 3 N-terminal" evidence="8">
    <location>
        <begin position="33"/>
        <end position="101"/>
    </location>
</feature>
<keyword evidence="10" id="KW-1185">Reference proteome</keyword>
<dbReference type="RefSeq" id="WP_236578194.1">
    <property type="nucleotide sequence ID" value="NZ_AP017470.1"/>
</dbReference>
<dbReference type="GO" id="GO:0032790">
    <property type="term" value="P:ribosome disassembly"/>
    <property type="evidence" value="ECO:0007669"/>
    <property type="project" value="TreeGrafter"/>
</dbReference>
<evidence type="ECO:0000256" key="2">
    <source>
        <dbReference type="ARBA" id="ARBA00022540"/>
    </source>
</evidence>
<evidence type="ECO:0000313" key="9">
    <source>
        <dbReference type="EMBL" id="BBB31760.1"/>
    </source>
</evidence>
<gene>
    <name evidence="4 9" type="primary">infC</name>
    <name evidence="9" type="ORF">TTHT_0116</name>
</gene>
<dbReference type="GO" id="GO:0016020">
    <property type="term" value="C:membrane"/>
    <property type="evidence" value="ECO:0007669"/>
    <property type="project" value="TreeGrafter"/>
</dbReference>
<evidence type="ECO:0000256" key="3">
    <source>
        <dbReference type="ARBA" id="ARBA00022917"/>
    </source>
</evidence>
<comment type="similarity">
    <text evidence="1 4 6">Belongs to the IF-3 family.</text>
</comment>
<dbReference type="FunFam" id="3.10.20.80:FF:000001">
    <property type="entry name" value="Translation initiation factor IF-3"/>
    <property type="match status" value="1"/>
</dbReference>
<evidence type="ECO:0000259" key="8">
    <source>
        <dbReference type="Pfam" id="PF05198"/>
    </source>
</evidence>
<dbReference type="InterPro" id="IPR019813">
    <property type="entry name" value="Translation_initiation_fac3_CS"/>
</dbReference>
<dbReference type="HAMAP" id="MF_00080">
    <property type="entry name" value="IF_3"/>
    <property type="match status" value="1"/>
</dbReference>
<comment type="subunit">
    <text evidence="4 6">Monomer.</text>
</comment>
<protein>
    <recommendedName>
        <fullName evidence="4 5">Translation initiation factor IF-3</fullName>
    </recommendedName>
</protein>
<comment type="function">
    <text evidence="4 6">IF-3 binds to the 30S ribosomal subunit and shifts the equilibrium between 70S ribosomes and their 50S and 30S subunits in favor of the free subunits, thus enhancing the availability of 30S subunits on which protein synthesis initiation begins.</text>
</comment>
<evidence type="ECO:0000256" key="6">
    <source>
        <dbReference type="RuleBase" id="RU000646"/>
    </source>
</evidence>
<feature type="domain" description="Translation initiation factor 3 C-terminal" evidence="7">
    <location>
        <begin position="109"/>
        <end position="193"/>
    </location>
</feature>
<evidence type="ECO:0000313" key="10">
    <source>
        <dbReference type="Proteomes" id="UP000595564"/>
    </source>
</evidence>
<dbReference type="GO" id="GO:0003743">
    <property type="term" value="F:translation initiation factor activity"/>
    <property type="evidence" value="ECO:0007669"/>
    <property type="project" value="UniProtKB-UniRule"/>
</dbReference>
<dbReference type="PANTHER" id="PTHR10938">
    <property type="entry name" value="TRANSLATION INITIATION FACTOR IF-3"/>
    <property type="match status" value="1"/>
</dbReference>
<dbReference type="Proteomes" id="UP000595564">
    <property type="component" value="Chromosome"/>
</dbReference>
<keyword evidence="4" id="KW-0963">Cytoplasm</keyword>
<dbReference type="InterPro" id="IPR036788">
    <property type="entry name" value="T_IF-3_C_sf"/>
</dbReference>
<dbReference type="Gene3D" id="3.30.110.10">
    <property type="entry name" value="Translation initiation factor 3 (IF-3), C-terminal domain"/>
    <property type="match status" value="1"/>
</dbReference>